<dbReference type="Pfam" id="PF06805">
    <property type="entry name" value="Lambda_tail_I"/>
    <property type="match status" value="1"/>
</dbReference>
<feature type="transmembrane region" description="Helical" evidence="1">
    <location>
        <begin position="120"/>
        <end position="138"/>
    </location>
</feature>
<dbReference type="Proteomes" id="UP000295135">
    <property type="component" value="Unassembled WGS sequence"/>
</dbReference>
<comment type="caution">
    <text evidence="2">The sequence shown here is derived from an EMBL/GenBank/DDBJ whole genome shotgun (WGS) entry which is preliminary data.</text>
</comment>
<name>A0A4R3JRR3_9PROT</name>
<keyword evidence="1" id="KW-0472">Membrane</keyword>
<accession>A0A4R3JRR3</accession>
<organism evidence="2 3">
    <name type="scientific">Sulfuritortus calidifontis</name>
    <dbReference type="NCBI Taxonomy" id="1914471"/>
    <lineage>
        <taxon>Bacteria</taxon>
        <taxon>Pseudomonadati</taxon>
        <taxon>Pseudomonadota</taxon>
        <taxon>Betaproteobacteria</taxon>
        <taxon>Nitrosomonadales</taxon>
        <taxon>Thiobacillaceae</taxon>
        <taxon>Sulfuritortus</taxon>
    </lineage>
</organism>
<evidence type="ECO:0000313" key="3">
    <source>
        <dbReference type="Proteomes" id="UP000295135"/>
    </source>
</evidence>
<keyword evidence="1" id="KW-1133">Transmembrane helix</keyword>
<evidence type="ECO:0000256" key="1">
    <source>
        <dbReference type="SAM" id="Phobius"/>
    </source>
</evidence>
<evidence type="ECO:0000313" key="2">
    <source>
        <dbReference type="EMBL" id="TCS68252.1"/>
    </source>
</evidence>
<dbReference type="AlphaFoldDB" id="A0A4R3JRR3"/>
<feature type="transmembrane region" description="Helical" evidence="1">
    <location>
        <begin position="89"/>
        <end position="114"/>
    </location>
</feature>
<proteinExistence type="predicted"/>
<protein>
    <submittedName>
        <fullName evidence="2">Putative phage tail protein</fullName>
    </submittedName>
</protein>
<gene>
    <name evidence="2" type="ORF">EDC61_1303</name>
</gene>
<reference evidence="2 3" key="1">
    <citation type="submission" date="2019-03" db="EMBL/GenBank/DDBJ databases">
        <title>Genomic Encyclopedia of Type Strains, Phase IV (KMG-IV): sequencing the most valuable type-strain genomes for metagenomic binning, comparative biology and taxonomic classification.</title>
        <authorList>
            <person name="Goeker M."/>
        </authorList>
    </citation>
    <scope>NUCLEOTIDE SEQUENCE [LARGE SCALE GENOMIC DNA]</scope>
    <source>
        <strain evidence="2 3">DSM 103923</strain>
    </source>
</reference>
<keyword evidence="3" id="KW-1185">Reference proteome</keyword>
<dbReference type="RefSeq" id="WP_126457897.1">
    <property type="nucleotide sequence ID" value="NZ_AP018721.1"/>
</dbReference>
<dbReference type="OrthoDB" id="5617695at2"/>
<dbReference type="InterPro" id="IPR010654">
    <property type="entry name" value="Phage_lambda_tail_I"/>
</dbReference>
<sequence>MRTVRLYGHLAKRFGRVHRYEVRTPAEAVRALCATLPGFRQHVIEHSRPGYRVLDGKVARDIDTLALPADGVIKIVPVTAGAGRGLGSVILGAALIAVGVATGGSGLSLSAAWAAGGATFAGAIAFNVGMSLVLGGVAQMLSPQPKTPGAPDRPENRPSYIFDGPVNTAAQGNPVPVCYGRLIVGSQVISAGMAAEEYAA</sequence>
<dbReference type="EMBL" id="SLZY01000030">
    <property type="protein sequence ID" value="TCS68252.1"/>
    <property type="molecule type" value="Genomic_DNA"/>
</dbReference>
<keyword evidence="1" id="KW-0812">Transmembrane</keyword>